<comment type="caution">
    <text evidence="2">The sequence shown here is derived from an EMBL/GenBank/DDBJ whole genome shotgun (WGS) entry which is preliminary data.</text>
</comment>
<feature type="compositionally biased region" description="Basic and acidic residues" evidence="1">
    <location>
        <begin position="99"/>
        <end position="116"/>
    </location>
</feature>
<keyword evidence="3" id="KW-1185">Reference proteome</keyword>
<feature type="region of interest" description="Disordered" evidence="1">
    <location>
        <begin position="63"/>
        <end position="82"/>
    </location>
</feature>
<reference evidence="2 3" key="1">
    <citation type="submission" date="2019-05" db="EMBL/GenBank/DDBJ databases">
        <title>Another draft genome of Portunus trituberculatus and its Hox gene families provides insights of decapod evolution.</title>
        <authorList>
            <person name="Jeong J.-H."/>
            <person name="Song I."/>
            <person name="Kim S."/>
            <person name="Choi T."/>
            <person name="Kim D."/>
            <person name="Ryu S."/>
            <person name="Kim W."/>
        </authorList>
    </citation>
    <scope>NUCLEOTIDE SEQUENCE [LARGE SCALE GENOMIC DNA]</scope>
    <source>
        <tissue evidence="2">Muscle</tissue>
    </source>
</reference>
<evidence type="ECO:0000256" key="1">
    <source>
        <dbReference type="SAM" id="MobiDB-lite"/>
    </source>
</evidence>
<evidence type="ECO:0000313" key="2">
    <source>
        <dbReference type="EMBL" id="MPC65113.1"/>
    </source>
</evidence>
<dbReference type="AlphaFoldDB" id="A0A5B7H4T8"/>
<proteinExistence type="predicted"/>
<gene>
    <name evidence="2" type="ORF">E2C01_059241</name>
</gene>
<name>A0A5B7H4T8_PORTR</name>
<organism evidence="2 3">
    <name type="scientific">Portunus trituberculatus</name>
    <name type="common">Swimming crab</name>
    <name type="synonym">Neptunus trituberculatus</name>
    <dbReference type="NCBI Taxonomy" id="210409"/>
    <lineage>
        <taxon>Eukaryota</taxon>
        <taxon>Metazoa</taxon>
        <taxon>Ecdysozoa</taxon>
        <taxon>Arthropoda</taxon>
        <taxon>Crustacea</taxon>
        <taxon>Multicrustacea</taxon>
        <taxon>Malacostraca</taxon>
        <taxon>Eumalacostraca</taxon>
        <taxon>Eucarida</taxon>
        <taxon>Decapoda</taxon>
        <taxon>Pleocyemata</taxon>
        <taxon>Brachyura</taxon>
        <taxon>Eubrachyura</taxon>
        <taxon>Portunoidea</taxon>
        <taxon>Portunidae</taxon>
        <taxon>Portuninae</taxon>
        <taxon>Portunus</taxon>
    </lineage>
</organism>
<accession>A0A5B7H4T8</accession>
<protein>
    <submittedName>
        <fullName evidence="2">Uncharacterized protein</fullName>
    </submittedName>
</protein>
<dbReference type="EMBL" id="VSRR010022937">
    <property type="protein sequence ID" value="MPC65113.1"/>
    <property type="molecule type" value="Genomic_DNA"/>
</dbReference>
<feature type="region of interest" description="Disordered" evidence="1">
    <location>
        <begin position="96"/>
        <end position="116"/>
    </location>
</feature>
<dbReference type="Proteomes" id="UP000324222">
    <property type="component" value="Unassembled WGS sequence"/>
</dbReference>
<evidence type="ECO:0000313" key="3">
    <source>
        <dbReference type="Proteomes" id="UP000324222"/>
    </source>
</evidence>
<sequence>MDDFLVDSESRVEVSSWGVIAVLISWLECEKEGSTVVRTPLLVNGKVKGGCGWTTFLKKDQARDTEVEKDREAQKEAHDERFSSRITRLHWASRAAAHFQDHQGTQKEQEGEEVTR</sequence>